<dbReference type="EMBL" id="NKHU02000016">
    <property type="protein sequence ID" value="RHZ65686.1"/>
    <property type="molecule type" value="Genomic_DNA"/>
</dbReference>
<dbReference type="Proteomes" id="UP000215305">
    <property type="component" value="Unassembled WGS sequence"/>
</dbReference>
<protein>
    <submittedName>
        <fullName evidence="2">Uncharacterized protein</fullName>
    </submittedName>
</protein>
<accession>A0A397HVU2</accession>
<reference evidence="2" key="1">
    <citation type="submission" date="2018-08" db="EMBL/GenBank/DDBJ databases">
        <title>Draft genome sequence of azole-resistant Aspergillus thermomutatus (Neosartorya pseudofischeri) strain HMR AF 39, isolated from a human nasal aspirate.</title>
        <authorList>
            <person name="Parent-Michaud M."/>
            <person name="Dufresne P.J."/>
            <person name="Fournier E."/>
            <person name="Martineau C."/>
            <person name="Moreira S."/>
            <person name="Perkins V."/>
            <person name="De Repentigny L."/>
            <person name="Dufresne S.F."/>
        </authorList>
    </citation>
    <scope>NUCLEOTIDE SEQUENCE [LARGE SCALE GENOMIC DNA]</scope>
    <source>
        <strain evidence="2">HMR AF 39</strain>
    </source>
</reference>
<dbReference type="Gene3D" id="3.40.50.150">
    <property type="entry name" value="Vaccinia Virus protein VP39"/>
    <property type="match status" value="1"/>
</dbReference>
<gene>
    <name evidence="2" type="ORF">CDV56_109000</name>
</gene>
<dbReference type="InterPro" id="IPR029063">
    <property type="entry name" value="SAM-dependent_MTases_sf"/>
</dbReference>
<dbReference type="RefSeq" id="XP_026617950.1">
    <property type="nucleotide sequence ID" value="XM_026762619.1"/>
</dbReference>
<feature type="compositionally biased region" description="Low complexity" evidence="1">
    <location>
        <begin position="54"/>
        <end position="68"/>
    </location>
</feature>
<proteinExistence type="predicted"/>
<evidence type="ECO:0000256" key="1">
    <source>
        <dbReference type="SAM" id="MobiDB-lite"/>
    </source>
</evidence>
<feature type="region of interest" description="Disordered" evidence="1">
    <location>
        <begin position="46"/>
        <end position="68"/>
    </location>
</feature>
<keyword evidence="3" id="KW-1185">Reference proteome</keyword>
<sequence>MIVTQYEGVGANYNDTALIHQYPPTAAILAKFGMCKVVTSSISPAAQAHTPANSSSSEQRESSASTSSRRWWMPRIFTLWTRFDLAVAIWILNYASHEEELLTMWRNILDSLKPGGRCVGILPEANQAAGSNRYPNGEK</sequence>
<dbReference type="AlphaFoldDB" id="A0A397HVU2"/>
<evidence type="ECO:0000313" key="2">
    <source>
        <dbReference type="EMBL" id="RHZ65686.1"/>
    </source>
</evidence>
<dbReference type="OrthoDB" id="3647at2759"/>
<dbReference type="STRING" id="41047.A0A397HVU2"/>
<comment type="caution">
    <text evidence="2">The sequence shown here is derived from an EMBL/GenBank/DDBJ whole genome shotgun (WGS) entry which is preliminary data.</text>
</comment>
<name>A0A397HVU2_ASPTH</name>
<evidence type="ECO:0000313" key="3">
    <source>
        <dbReference type="Proteomes" id="UP000215305"/>
    </source>
</evidence>
<dbReference type="SUPFAM" id="SSF53335">
    <property type="entry name" value="S-adenosyl-L-methionine-dependent methyltransferases"/>
    <property type="match status" value="1"/>
</dbReference>
<dbReference type="GeneID" id="38130974"/>
<organism evidence="2 3">
    <name type="scientific">Aspergillus thermomutatus</name>
    <name type="common">Neosartorya pseudofischeri</name>
    <dbReference type="NCBI Taxonomy" id="41047"/>
    <lineage>
        <taxon>Eukaryota</taxon>
        <taxon>Fungi</taxon>
        <taxon>Dikarya</taxon>
        <taxon>Ascomycota</taxon>
        <taxon>Pezizomycotina</taxon>
        <taxon>Eurotiomycetes</taxon>
        <taxon>Eurotiomycetidae</taxon>
        <taxon>Eurotiales</taxon>
        <taxon>Aspergillaceae</taxon>
        <taxon>Aspergillus</taxon>
        <taxon>Aspergillus subgen. Fumigati</taxon>
    </lineage>
</organism>
<dbReference type="VEuPathDB" id="FungiDB:CDV56_109000"/>